<dbReference type="OrthoDB" id="47805at2759"/>
<gene>
    <name evidence="2" type="ORF">SEMRO_799_G204090.1</name>
</gene>
<sequence length="575" mass="64851">MDWVESGLEFFGCDENAPKKVFGGTDNALRIPLEPHRESDPQYLDYSKLHDELLESLMADATKRANDPKGSTDLDSSNSSFSFTHSSSLHLNHSTSSTVNSSFESSAFLDEETPESSGKQYQNKRGHKRPRGLKLHRRVMPTITNKPFSNEEKTMKRRLSYNSSFSSKSTVTTTTSKTTDTKTNQGDDSDAVRISLADLQDAQLPSPASFIHPQCRLQKDKGKGEPAGANICAKGRDHCLLKLKDKMSLLTRVALGEDAKHRGKADMKRRPARIAEIFPNFTETRSIIELKMGFLSMQYGILLRWDTTRTGKVTLVVLRKMCHESFYTKCKALQRVLPPPRPRKMVQAAAELPIYAVRNVVDNHAILQRPDGMEVALLEPPYRVDRPVAFAPTLLTIAVLYASGLSQTSNWTVQLCFANKTENILLTWDEGHRTFTPKLGEKLKHEIPPSGSLDLPSLEIRLFEHRQRRGKSRRCVSHMHVPLMGLEAQPNGKGASPKDMKIVSSHDPDACVTLSVMLQSDYAHWLRRELDARRREEVAAFVWKSPFRVVDLYDDSPLPGDEEDESMWEWICGIC</sequence>
<accession>A0A9N8E8G7</accession>
<evidence type="ECO:0000313" key="2">
    <source>
        <dbReference type="EMBL" id="CAB9516667.1"/>
    </source>
</evidence>
<keyword evidence="3" id="KW-1185">Reference proteome</keyword>
<dbReference type="Proteomes" id="UP001153069">
    <property type="component" value="Unassembled WGS sequence"/>
</dbReference>
<organism evidence="2 3">
    <name type="scientific">Seminavis robusta</name>
    <dbReference type="NCBI Taxonomy" id="568900"/>
    <lineage>
        <taxon>Eukaryota</taxon>
        <taxon>Sar</taxon>
        <taxon>Stramenopiles</taxon>
        <taxon>Ochrophyta</taxon>
        <taxon>Bacillariophyta</taxon>
        <taxon>Bacillariophyceae</taxon>
        <taxon>Bacillariophycidae</taxon>
        <taxon>Naviculales</taxon>
        <taxon>Naviculaceae</taxon>
        <taxon>Seminavis</taxon>
    </lineage>
</organism>
<dbReference type="AlphaFoldDB" id="A0A9N8E8G7"/>
<dbReference type="EMBL" id="CAICTM010000798">
    <property type="protein sequence ID" value="CAB9516667.1"/>
    <property type="molecule type" value="Genomic_DNA"/>
</dbReference>
<evidence type="ECO:0000256" key="1">
    <source>
        <dbReference type="SAM" id="MobiDB-lite"/>
    </source>
</evidence>
<comment type="caution">
    <text evidence="2">The sequence shown here is derived from an EMBL/GenBank/DDBJ whole genome shotgun (WGS) entry which is preliminary data.</text>
</comment>
<reference evidence="2" key="1">
    <citation type="submission" date="2020-06" db="EMBL/GenBank/DDBJ databases">
        <authorList>
            <consortium name="Plant Systems Biology data submission"/>
        </authorList>
    </citation>
    <scope>NUCLEOTIDE SEQUENCE</scope>
    <source>
        <strain evidence="2">D6</strain>
    </source>
</reference>
<proteinExistence type="predicted"/>
<feature type="region of interest" description="Disordered" evidence="1">
    <location>
        <begin position="107"/>
        <end position="135"/>
    </location>
</feature>
<name>A0A9N8E8G7_9STRA</name>
<feature type="compositionally biased region" description="Low complexity" evidence="1">
    <location>
        <begin position="163"/>
        <end position="183"/>
    </location>
</feature>
<protein>
    <submittedName>
        <fullName evidence="2">Uncharacterized protein</fullName>
    </submittedName>
</protein>
<feature type="region of interest" description="Disordered" evidence="1">
    <location>
        <begin position="153"/>
        <end position="188"/>
    </location>
</feature>
<feature type="compositionally biased region" description="Basic residues" evidence="1">
    <location>
        <begin position="122"/>
        <end position="135"/>
    </location>
</feature>
<evidence type="ECO:0000313" key="3">
    <source>
        <dbReference type="Proteomes" id="UP001153069"/>
    </source>
</evidence>